<dbReference type="InterPro" id="IPR022398">
    <property type="entry name" value="Peptidase_S8_His-AS"/>
</dbReference>
<dbReference type="GO" id="GO:0016020">
    <property type="term" value="C:membrane"/>
    <property type="evidence" value="ECO:0007669"/>
    <property type="project" value="InterPro"/>
</dbReference>
<dbReference type="InterPro" id="IPR000209">
    <property type="entry name" value="Peptidase_S8/S53_dom"/>
</dbReference>
<keyword evidence="7 9" id="KW-0720">Serine protease</keyword>
<evidence type="ECO:0000256" key="2">
    <source>
        <dbReference type="ARBA" id="ARBA00022512"/>
    </source>
</evidence>
<keyword evidence="6 9" id="KW-0378">Hydrolase</keyword>
<dbReference type="GO" id="GO:0006508">
    <property type="term" value="P:proteolysis"/>
    <property type="evidence" value="ECO:0007669"/>
    <property type="project" value="UniProtKB-KW"/>
</dbReference>
<dbReference type="SUPFAM" id="SSF52743">
    <property type="entry name" value="Subtilisin-like"/>
    <property type="match status" value="1"/>
</dbReference>
<comment type="caution">
    <text evidence="15">The sequence shown here is derived from an EMBL/GenBank/DDBJ whole genome shotgun (WGS) entry which is preliminary data.</text>
</comment>
<dbReference type="Proteomes" id="UP001301958">
    <property type="component" value="Unassembled WGS sequence"/>
</dbReference>
<reference evidence="15" key="1">
    <citation type="journal article" date="2023" name="Mol. Phylogenet. Evol.">
        <title>Genome-scale phylogeny and comparative genomics of the fungal order Sordariales.</title>
        <authorList>
            <person name="Hensen N."/>
            <person name="Bonometti L."/>
            <person name="Westerberg I."/>
            <person name="Brannstrom I.O."/>
            <person name="Guillou S."/>
            <person name="Cros-Aarteil S."/>
            <person name="Calhoun S."/>
            <person name="Haridas S."/>
            <person name="Kuo A."/>
            <person name="Mondo S."/>
            <person name="Pangilinan J."/>
            <person name="Riley R."/>
            <person name="LaButti K."/>
            <person name="Andreopoulos B."/>
            <person name="Lipzen A."/>
            <person name="Chen C."/>
            <person name="Yan M."/>
            <person name="Daum C."/>
            <person name="Ng V."/>
            <person name="Clum A."/>
            <person name="Steindorff A."/>
            <person name="Ohm R.A."/>
            <person name="Martin F."/>
            <person name="Silar P."/>
            <person name="Natvig D.O."/>
            <person name="Lalanne C."/>
            <person name="Gautier V."/>
            <person name="Ament-Velasquez S.L."/>
            <person name="Kruys A."/>
            <person name="Hutchinson M.I."/>
            <person name="Powell A.J."/>
            <person name="Barry K."/>
            <person name="Miller A.N."/>
            <person name="Grigoriev I.V."/>
            <person name="Debuchy R."/>
            <person name="Gladieux P."/>
            <person name="Hiltunen Thoren M."/>
            <person name="Johannesson H."/>
        </authorList>
    </citation>
    <scope>NUCLEOTIDE SEQUENCE</scope>
    <source>
        <strain evidence="15">CBS 990.96</strain>
    </source>
</reference>
<evidence type="ECO:0000313" key="15">
    <source>
        <dbReference type="EMBL" id="KAK4225046.1"/>
    </source>
</evidence>
<evidence type="ECO:0000256" key="11">
    <source>
        <dbReference type="SAM" id="SignalP"/>
    </source>
</evidence>
<feature type="signal peptide" evidence="11">
    <location>
        <begin position="1"/>
        <end position="19"/>
    </location>
</feature>
<dbReference type="PROSITE" id="PS00137">
    <property type="entry name" value="SUBTILASE_HIS"/>
    <property type="match status" value="1"/>
</dbReference>
<dbReference type="PROSITE" id="PS00136">
    <property type="entry name" value="SUBTILASE_ASP"/>
    <property type="match status" value="1"/>
</dbReference>
<accession>A0AAN7GR70</accession>
<dbReference type="SUPFAM" id="SSF52025">
    <property type="entry name" value="PA domain"/>
    <property type="match status" value="1"/>
</dbReference>
<dbReference type="CDD" id="cd07489">
    <property type="entry name" value="Peptidases_S8_5"/>
    <property type="match status" value="1"/>
</dbReference>
<sequence length="917" mass="97580">MVRLDFATVLLAVATVSQALKQNTPPIVPGAYIVEYENDQDTKAFVNKLGPNKVSLRKDLRFRLFKGASIQFKDTKNAEEQAAKVAKLPTVKRMYPVRRYPSPQHTVLSTGDAAQEFVKRQQGGNDTFSTHLMTQVNKFRDAGITGQGIKVAVIDTGIDWQHPALGGCFGPGCLVSYGSDLVGDAYRGTEGNTQPVPDDDPMDCNGHGTHVAGTIAAQTNNPFGIIGAATGVTLGAYRVFGCSGDVPNDILIAAYNMAYEAGSDIITASIGGASGWSEDPWAAVVSRIVENGVPCVVSAGNDGATGVFYASTAANGKRVTAIASTENILTPALLSSGSVEVDGKKDSFGFTGGQPTNWDGVKLPLWTVSYNTADPAHGCDPYPADTPDLSKYIVLIRRGTCTFVQKVENAAAKGAKYVMFYNNVAGTISVAAIVEGVQGIAMAPADTGVSWVKALEAGKKVEVTMSNPSSAPKFLTYFNNPDTQGFSSPFTSWGPTFEVEVKPQFSTPGGSILSTYPRAAGSYAVLSGTSMACPLAAAVYALMMNVRGTKDPKTIENLLSATAKPNLFRRDGVSPGFLAPVVQQGGGLIQAWDAAHATTLLSVSSISFNDTENLRAKQEFTISNTGKSSVTYNLSHVGAGTAWTFQRPASIDPVPLGGLELTADFASLAFSPSTFTIPAGQRKIVTVTVTPPNIDGGRLPVYSGYIAINGSDSSALSLPYIGVVGSLHSRPVLDKEETLIARAKDQSNMAVPANTTFVLPPAGFSNDTSYRNRTDFPKLVIILGFGSPLIRVDVVPVTNCSIAARNAKTVWGTKTLGQPEGFPVYYQPRGKLEFAWNGKLSDGNFAPAGVYKFSIRALRVFGDENKAEEFDVTETIPFRLKYAKQTPKRRGMVVEDAAVEARQVDEQCEKDEKTVER</sequence>
<evidence type="ECO:0000259" key="14">
    <source>
        <dbReference type="Pfam" id="PF06280"/>
    </source>
</evidence>
<evidence type="ECO:0000256" key="4">
    <source>
        <dbReference type="ARBA" id="ARBA00022670"/>
    </source>
</evidence>
<evidence type="ECO:0000256" key="1">
    <source>
        <dbReference type="ARBA" id="ARBA00011073"/>
    </source>
</evidence>
<dbReference type="InterPro" id="IPR036852">
    <property type="entry name" value="Peptidase_S8/S53_dom_sf"/>
</dbReference>
<protein>
    <submittedName>
        <fullName evidence="15">Protease</fullName>
    </submittedName>
</protein>
<organism evidence="15 16">
    <name type="scientific">Podospora fimiseda</name>
    <dbReference type="NCBI Taxonomy" id="252190"/>
    <lineage>
        <taxon>Eukaryota</taxon>
        <taxon>Fungi</taxon>
        <taxon>Dikarya</taxon>
        <taxon>Ascomycota</taxon>
        <taxon>Pezizomycotina</taxon>
        <taxon>Sordariomycetes</taxon>
        <taxon>Sordariomycetidae</taxon>
        <taxon>Sordariales</taxon>
        <taxon>Podosporaceae</taxon>
        <taxon>Podospora</taxon>
    </lineage>
</organism>
<reference evidence="15" key="2">
    <citation type="submission" date="2023-05" db="EMBL/GenBank/DDBJ databases">
        <authorList>
            <consortium name="Lawrence Berkeley National Laboratory"/>
            <person name="Steindorff A."/>
            <person name="Hensen N."/>
            <person name="Bonometti L."/>
            <person name="Westerberg I."/>
            <person name="Brannstrom I.O."/>
            <person name="Guillou S."/>
            <person name="Cros-Aarteil S."/>
            <person name="Calhoun S."/>
            <person name="Haridas S."/>
            <person name="Kuo A."/>
            <person name="Mondo S."/>
            <person name="Pangilinan J."/>
            <person name="Riley R."/>
            <person name="Labutti K."/>
            <person name="Andreopoulos B."/>
            <person name="Lipzen A."/>
            <person name="Chen C."/>
            <person name="Yanf M."/>
            <person name="Daum C."/>
            <person name="Ng V."/>
            <person name="Clum A."/>
            <person name="Ohm R."/>
            <person name="Martin F."/>
            <person name="Silar P."/>
            <person name="Natvig D."/>
            <person name="Lalanne C."/>
            <person name="Gautier V."/>
            <person name="Ament-Velasquez S.L."/>
            <person name="Kruys A."/>
            <person name="Hutchinson M.I."/>
            <person name="Powell A.J."/>
            <person name="Barry K."/>
            <person name="Miller A.N."/>
            <person name="Grigoriev I.V."/>
            <person name="Debuchy R."/>
            <person name="Gladieux P."/>
            <person name="Thoren M.H."/>
            <person name="Johannesson H."/>
        </authorList>
    </citation>
    <scope>NUCLEOTIDE SEQUENCE</scope>
    <source>
        <strain evidence="15">CBS 990.96</strain>
    </source>
</reference>
<dbReference type="Pfam" id="PF06280">
    <property type="entry name" value="fn3_5"/>
    <property type="match status" value="1"/>
</dbReference>
<feature type="domain" description="Peptidase S8/S53" evidence="12">
    <location>
        <begin position="146"/>
        <end position="565"/>
    </location>
</feature>
<feature type="domain" description="PA" evidence="13">
    <location>
        <begin position="371"/>
        <end position="431"/>
    </location>
</feature>
<evidence type="ECO:0000256" key="7">
    <source>
        <dbReference type="ARBA" id="ARBA00022825"/>
    </source>
</evidence>
<dbReference type="PRINTS" id="PR00723">
    <property type="entry name" value="SUBTILISIN"/>
</dbReference>
<dbReference type="AlphaFoldDB" id="A0AAN7GR70"/>
<dbReference type="InterPro" id="IPR003137">
    <property type="entry name" value="PA_domain"/>
</dbReference>
<dbReference type="InterPro" id="IPR023828">
    <property type="entry name" value="Peptidase_S8_Ser-AS"/>
</dbReference>
<dbReference type="InterPro" id="IPR015500">
    <property type="entry name" value="Peptidase_S8_subtilisin-rel"/>
</dbReference>
<dbReference type="PROSITE" id="PS00138">
    <property type="entry name" value="SUBTILASE_SER"/>
    <property type="match status" value="1"/>
</dbReference>
<feature type="domain" description="C5a peptidase/Subtilisin-like protease SBT2-like Fn3-like" evidence="14">
    <location>
        <begin position="606"/>
        <end position="720"/>
    </location>
</feature>
<evidence type="ECO:0000313" key="16">
    <source>
        <dbReference type="Proteomes" id="UP001301958"/>
    </source>
</evidence>
<keyword evidence="5 11" id="KW-0732">Signal</keyword>
<evidence type="ECO:0000256" key="6">
    <source>
        <dbReference type="ARBA" id="ARBA00022801"/>
    </source>
</evidence>
<dbReference type="Pfam" id="PF02225">
    <property type="entry name" value="PA"/>
    <property type="match status" value="1"/>
</dbReference>
<dbReference type="InterPro" id="IPR046450">
    <property type="entry name" value="PA_dom_sf"/>
</dbReference>
<evidence type="ECO:0000256" key="3">
    <source>
        <dbReference type="ARBA" id="ARBA00022525"/>
    </source>
</evidence>
<keyword evidence="16" id="KW-1185">Reference proteome</keyword>
<dbReference type="Pfam" id="PF00082">
    <property type="entry name" value="Peptidase_S8"/>
    <property type="match status" value="1"/>
</dbReference>
<gene>
    <name evidence="15" type="ORF">QBC38DRAFT_279677</name>
</gene>
<dbReference type="InterPro" id="IPR034187">
    <property type="entry name" value="Peptidases_S8_5"/>
</dbReference>
<evidence type="ECO:0000256" key="8">
    <source>
        <dbReference type="PIRSR" id="PIRSR615500-1"/>
    </source>
</evidence>
<feature type="active site" description="Charge relay system" evidence="8 9">
    <location>
        <position position="155"/>
    </location>
</feature>
<dbReference type="PANTHER" id="PTHR43806">
    <property type="entry name" value="PEPTIDASE S8"/>
    <property type="match status" value="1"/>
</dbReference>
<feature type="active site" description="Charge relay system" evidence="8 9">
    <location>
        <position position="207"/>
    </location>
</feature>
<dbReference type="Gene3D" id="3.40.50.200">
    <property type="entry name" value="Peptidase S8/S53 domain"/>
    <property type="match status" value="1"/>
</dbReference>
<dbReference type="Gene3D" id="2.60.40.10">
    <property type="entry name" value="Immunoglobulins"/>
    <property type="match status" value="1"/>
</dbReference>
<dbReference type="GO" id="GO:0004252">
    <property type="term" value="F:serine-type endopeptidase activity"/>
    <property type="evidence" value="ECO:0007669"/>
    <property type="project" value="UniProtKB-UniRule"/>
</dbReference>
<keyword evidence="3" id="KW-0964">Secreted</keyword>
<evidence type="ECO:0000256" key="10">
    <source>
        <dbReference type="RuleBase" id="RU003355"/>
    </source>
</evidence>
<dbReference type="CDD" id="cd02124">
    <property type="entry name" value="PA_PoS1_like"/>
    <property type="match status" value="1"/>
</dbReference>
<name>A0AAN7GR70_9PEZI</name>
<feature type="chain" id="PRO_5042904966" evidence="11">
    <location>
        <begin position="20"/>
        <end position="917"/>
    </location>
</feature>
<proteinExistence type="inferred from homology"/>
<evidence type="ECO:0000259" key="12">
    <source>
        <dbReference type="Pfam" id="PF00082"/>
    </source>
</evidence>
<evidence type="ECO:0000256" key="5">
    <source>
        <dbReference type="ARBA" id="ARBA00022729"/>
    </source>
</evidence>
<dbReference type="PANTHER" id="PTHR43806:SF66">
    <property type="entry name" value="SERIN ENDOPEPTIDASE"/>
    <property type="match status" value="1"/>
</dbReference>
<evidence type="ECO:0000256" key="9">
    <source>
        <dbReference type="PROSITE-ProRule" id="PRU01240"/>
    </source>
</evidence>
<keyword evidence="2" id="KW-0134">Cell wall</keyword>
<dbReference type="EMBL" id="MU865376">
    <property type="protein sequence ID" value="KAK4225046.1"/>
    <property type="molecule type" value="Genomic_DNA"/>
</dbReference>
<evidence type="ECO:0000259" key="13">
    <source>
        <dbReference type="Pfam" id="PF02225"/>
    </source>
</evidence>
<comment type="similarity">
    <text evidence="1 9 10">Belongs to the peptidase S8 family.</text>
</comment>
<keyword evidence="4 9" id="KW-0645">Protease</keyword>
<dbReference type="InterPro" id="IPR023827">
    <property type="entry name" value="Peptidase_S8_Asp-AS"/>
</dbReference>
<feature type="active site" description="Charge relay system" evidence="8 9">
    <location>
        <position position="530"/>
    </location>
</feature>
<dbReference type="InterPro" id="IPR050131">
    <property type="entry name" value="Peptidase_S8_subtilisin-like"/>
</dbReference>
<dbReference type="InterPro" id="IPR010435">
    <property type="entry name" value="C5a/SBT2-like_Fn3"/>
</dbReference>
<dbReference type="Gene3D" id="3.50.30.30">
    <property type="match status" value="1"/>
</dbReference>
<dbReference type="PROSITE" id="PS51892">
    <property type="entry name" value="SUBTILASE"/>
    <property type="match status" value="1"/>
</dbReference>
<dbReference type="InterPro" id="IPR013783">
    <property type="entry name" value="Ig-like_fold"/>
</dbReference>